<accession>A0ABU1YB72</accession>
<dbReference type="PROSITE" id="PS51257">
    <property type="entry name" value="PROKAR_LIPOPROTEIN"/>
    <property type="match status" value="1"/>
</dbReference>
<sequence length="405" mass="48063">MKHLFYILLILSFSCKNKADSDTNNNIANGIVLNLDKTTLLIKGVTSINDSTKVNNDYDIKKNSNQITITPLFLESDLLDNKEIEIIGDEFSKIEIIFTYDAIFSGEEKRDYTLNFKTDTLLNIDIKNRHFFIPNSDEIKKHISKKFDLNKVIEKSYLINYYHYQDIIKNPDRFGTSDYKYANEFLNKKQSDFKSLEELLTEIDYSKITIKLFKNNREEYTIVYDRGFKKSELDFDKVNRITNDYYNLESILLNLKSNKYKVEVLERTDLKDKENVQHNSNPIVILQKQDKDYIRLKENAQLIFDYDDNCPTDGFTRIVSKNEYFTIEQTFCSDFKFVNSYTTFRIDENTNEIYLHKYGEEYTDRSNPDKDIPSKILTTKYFGKVKFEDVNEYFLKNLRQNKTNK</sequence>
<protein>
    <recommendedName>
        <fullName evidence="3">DUF4221 domain-containing protein</fullName>
    </recommendedName>
</protein>
<comment type="caution">
    <text evidence="1">The sequence shown here is derived from an EMBL/GenBank/DDBJ whole genome shotgun (WGS) entry which is preliminary data.</text>
</comment>
<dbReference type="EMBL" id="JAVDWQ010000012">
    <property type="protein sequence ID" value="MDR7211464.1"/>
    <property type="molecule type" value="Genomic_DNA"/>
</dbReference>
<name>A0ABU1YB72_9FLAO</name>
<gene>
    <name evidence="1" type="ORF">J2W48_003418</name>
</gene>
<evidence type="ECO:0008006" key="3">
    <source>
        <dbReference type="Google" id="ProtNLM"/>
    </source>
</evidence>
<proteinExistence type="predicted"/>
<keyword evidence="2" id="KW-1185">Reference proteome</keyword>
<evidence type="ECO:0000313" key="1">
    <source>
        <dbReference type="EMBL" id="MDR7211464.1"/>
    </source>
</evidence>
<reference evidence="1 2" key="1">
    <citation type="submission" date="2023-07" db="EMBL/GenBank/DDBJ databases">
        <title>Sorghum-associated microbial communities from plants grown in Nebraska, USA.</title>
        <authorList>
            <person name="Schachtman D."/>
        </authorList>
    </citation>
    <scope>NUCLEOTIDE SEQUENCE [LARGE SCALE GENOMIC DNA]</scope>
    <source>
        <strain evidence="1 2">4129</strain>
    </source>
</reference>
<dbReference type="RefSeq" id="WP_310282821.1">
    <property type="nucleotide sequence ID" value="NZ_JAVDWQ010000012.1"/>
</dbReference>
<organism evidence="1 2">
    <name type="scientific">Flavobacterium piscis</name>
    <dbReference type="NCBI Taxonomy" id="1114874"/>
    <lineage>
        <taxon>Bacteria</taxon>
        <taxon>Pseudomonadati</taxon>
        <taxon>Bacteroidota</taxon>
        <taxon>Flavobacteriia</taxon>
        <taxon>Flavobacteriales</taxon>
        <taxon>Flavobacteriaceae</taxon>
        <taxon>Flavobacterium</taxon>
    </lineage>
</organism>
<dbReference type="Proteomes" id="UP001269081">
    <property type="component" value="Unassembled WGS sequence"/>
</dbReference>
<evidence type="ECO:0000313" key="2">
    <source>
        <dbReference type="Proteomes" id="UP001269081"/>
    </source>
</evidence>